<dbReference type="SUPFAM" id="SSF53649">
    <property type="entry name" value="Alkaline phosphatase-like"/>
    <property type="match status" value="1"/>
</dbReference>
<dbReference type="GO" id="GO:0016787">
    <property type="term" value="F:hydrolase activity"/>
    <property type="evidence" value="ECO:0007669"/>
    <property type="project" value="UniProtKB-ARBA"/>
</dbReference>
<proteinExistence type="predicted"/>
<dbReference type="PANTHER" id="PTHR10151:SF120">
    <property type="entry name" value="BIS(5'-ADENOSYL)-TRIPHOSPHATASE"/>
    <property type="match status" value="1"/>
</dbReference>
<dbReference type="Pfam" id="PF01663">
    <property type="entry name" value="Phosphodiest"/>
    <property type="match status" value="1"/>
</dbReference>
<evidence type="ECO:0000313" key="2">
    <source>
        <dbReference type="Proteomes" id="UP000240569"/>
    </source>
</evidence>
<dbReference type="AlphaFoldDB" id="A0A2R6AFT4"/>
<evidence type="ECO:0008006" key="3">
    <source>
        <dbReference type="Google" id="ProtNLM"/>
    </source>
</evidence>
<dbReference type="Proteomes" id="UP000240569">
    <property type="component" value="Unassembled WGS sequence"/>
</dbReference>
<dbReference type="InterPro" id="IPR017850">
    <property type="entry name" value="Alkaline_phosphatase_core_sf"/>
</dbReference>
<accession>A0A2R6AFT4</accession>
<dbReference type="InterPro" id="IPR002591">
    <property type="entry name" value="Phosphodiest/P_Trfase"/>
</dbReference>
<evidence type="ECO:0000313" key="1">
    <source>
        <dbReference type="EMBL" id="PSN85245.1"/>
    </source>
</evidence>
<name>A0A2R6AFT4_9ARCH</name>
<reference evidence="1 2" key="1">
    <citation type="submission" date="2017-04" db="EMBL/GenBank/DDBJ databases">
        <title>Novel microbial lineages endemic to geothermal iron-oxide mats fill important gaps in the evolutionary history of Archaea.</title>
        <authorList>
            <person name="Jay Z.J."/>
            <person name="Beam J.P."/>
            <person name="Dlakic M."/>
            <person name="Rusch D.B."/>
            <person name="Kozubal M.A."/>
            <person name="Inskeep W.P."/>
        </authorList>
    </citation>
    <scope>NUCLEOTIDE SEQUENCE [LARGE SCALE GENOMIC DNA]</scope>
    <source>
        <strain evidence="1">BE_D</strain>
    </source>
</reference>
<comment type="caution">
    <text evidence="1">The sequence shown here is derived from an EMBL/GenBank/DDBJ whole genome shotgun (WGS) entry which is preliminary data.</text>
</comment>
<organism evidence="1 2">
    <name type="scientific">Candidatus Marsarchaeota G1 archaeon BE_D</name>
    <dbReference type="NCBI Taxonomy" id="1978156"/>
    <lineage>
        <taxon>Archaea</taxon>
        <taxon>Candidatus Marsarchaeota</taxon>
        <taxon>Candidatus Marsarchaeota group 1</taxon>
    </lineage>
</organism>
<dbReference type="PANTHER" id="PTHR10151">
    <property type="entry name" value="ECTONUCLEOTIDE PYROPHOSPHATASE/PHOSPHODIESTERASE"/>
    <property type="match status" value="1"/>
</dbReference>
<gene>
    <name evidence="1" type="ORF">B9Q02_07125</name>
</gene>
<sequence>MKIVLYVLDGLQVDALNSIETPESLELKKRAVLVEQANTIYPSLTGPGHASILTGLLPSSHGLISHMYWDFRKGLKNIYSDSAFQSSTLFELLAQKGIKSAGHGNYFRRGISDGAKKRFLKWMANKLERASFVTNALEAMPVVERYLKKSVAGTLKNVQDKVVNSNATVHYILDNSTDKASHKYGPLSSEYHNAIEKGLCTLLDLINALDSKGEQYVVFVTSDHGHTTVDSKLNAQDMDLGEIGLPILKSKVINANLILEYGQASTEAVCVIVSRHVQVYLKDKSKTKKVAECLLKKGFFDRLLIGEEIEKIGVSNKRTGDIIGSLKDDFGFVEMPIGVKGDHGGFTQKEMNVPLWILGNKIVPQKIKRADVIDIAPTIFALLGLNGAKFDGSAIKLYA</sequence>
<dbReference type="EMBL" id="NEXD01000039">
    <property type="protein sequence ID" value="PSN85245.1"/>
    <property type="molecule type" value="Genomic_DNA"/>
</dbReference>
<protein>
    <recommendedName>
        <fullName evidence="3">Alkaline phosphatase family protein</fullName>
    </recommendedName>
</protein>
<dbReference type="Gene3D" id="3.40.720.10">
    <property type="entry name" value="Alkaline Phosphatase, subunit A"/>
    <property type="match status" value="1"/>
</dbReference>